<keyword evidence="2 9" id="KW-0997">Cell inner membrane</keyword>
<protein>
    <recommendedName>
        <fullName evidence="8">Cell division protein ZipA</fullName>
    </recommendedName>
</protein>
<dbReference type="AlphaFoldDB" id="A0A2W4R7F9"/>
<reference evidence="13 14" key="1">
    <citation type="journal article" date="2018" name="Aquat. Microb. Ecol.">
        <title>Gammaproteobacterial methanotrophs dominate.</title>
        <authorList>
            <person name="Rissanen A.J."/>
            <person name="Saarenheimo J."/>
            <person name="Tiirola M."/>
            <person name="Peura S."/>
            <person name="Aalto S.L."/>
            <person name="Karvinen A."/>
            <person name="Nykanen H."/>
        </authorList>
    </citation>
    <scope>NUCLEOTIDE SEQUENCE [LARGE SCALE GENOMIC DNA]</scope>
    <source>
        <strain evidence="13">AMbin10</strain>
    </source>
</reference>
<sequence>MDSETLRLLLAVAGVFVIASVYVWGRHKKKLLDFINQRGEYDALEEHGEPPPPEDVSKPAKAGYYSGSLARKDPPISFNNSDRSQRKLMEEQPEPVQTEPVRRDQPQTDPLGAPFLIQISVVAKGGFFNGLQLRDSLDDLRLIYGDMGIYHRYDREYRVPLFSVASLVEPGTFPIKDMENFECPGVVLFFQPPQVDEPLEVFDDLVATCHELALNLGGVEWDEKRQPLTREKINQMRGRLREAY</sequence>
<keyword evidence="1 9" id="KW-1003">Cell membrane</keyword>
<accession>A0A2W4R7F9</accession>
<dbReference type="Gene3D" id="3.30.1400.10">
    <property type="entry name" value="ZipA, C-terminal FtsZ-binding domain"/>
    <property type="match status" value="1"/>
</dbReference>
<evidence type="ECO:0000256" key="3">
    <source>
        <dbReference type="ARBA" id="ARBA00022618"/>
    </source>
</evidence>
<dbReference type="PANTHER" id="PTHR38685">
    <property type="entry name" value="CELL DIVISION PROTEIN ZIPA"/>
    <property type="match status" value="1"/>
</dbReference>
<dbReference type="SMART" id="SM00771">
    <property type="entry name" value="ZipA_C"/>
    <property type="match status" value="1"/>
</dbReference>
<evidence type="ECO:0000256" key="11">
    <source>
        <dbReference type="SAM" id="Phobius"/>
    </source>
</evidence>
<dbReference type="Proteomes" id="UP000249396">
    <property type="component" value="Unassembled WGS sequence"/>
</dbReference>
<evidence type="ECO:0000256" key="9">
    <source>
        <dbReference type="RuleBase" id="RU003613"/>
    </source>
</evidence>
<dbReference type="GO" id="GO:0032153">
    <property type="term" value="C:cell division site"/>
    <property type="evidence" value="ECO:0007669"/>
    <property type="project" value="TreeGrafter"/>
</dbReference>
<dbReference type="EMBL" id="QJPH01000292">
    <property type="protein sequence ID" value="PZN79812.1"/>
    <property type="molecule type" value="Genomic_DNA"/>
</dbReference>
<keyword evidence="6 9" id="KW-0472">Membrane</keyword>
<dbReference type="PANTHER" id="PTHR38685:SF1">
    <property type="entry name" value="CELL DIVISION PROTEIN ZIPA"/>
    <property type="match status" value="1"/>
</dbReference>
<gene>
    <name evidence="13" type="ORF">DM484_10735</name>
</gene>
<dbReference type="InterPro" id="IPR036765">
    <property type="entry name" value="ZipA_FtsZ-bd_C_sf"/>
</dbReference>
<evidence type="ECO:0000256" key="8">
    <source>
        <dbReference type="RuleBase" id="RU003612"/>
    </source>
</evidence>
<evidence type="ECO:0000256" key="6">
    <source>
        <dbReference type="ARBA" id="ARBA00023136"/>
    </source>
</evidence>
<name>A0A2W4R7F9_9GAMM</name>
<feature type="region of interest" description="Disordered" evidence="10">
    <location>
        <begin position="44"/>
        <end position="108"/>
    </location>
</feature>
<dbReference type="Pfam" id="PF04354">
    <property type="entry name" value="ZipA_C"/>
    <property type="match status" value="1"/>
</dbReference>
<keyword evidence="7 8" id="KW-0131">Cell cycle</keyword>
<evidence type="ECO:0000256" key="7">
    <source>
        <dbReference type="ARBA" id="ARBA00023306"/>
    </source>
</evidence>
<comment type="function">
    <text evidence="8">Essential cell division protein that stabilizes the FtsZ protofilaments by cross-linking them and that serves as a cytoplasmic membrane anchor for the Z ring. Also required for the recruitment to the septal ring of downstream cell division proteins.</text>
</comment>
<dbReference type="SUPFAM" id="SSF64383">
    <property type="entry name" value="Cell-division protein ZipA, C-terminal domain"/>
    <property type="match status" value="1"/>
</dbReference>
<evidence type="ECO:0000256" key="10">
    <source>
        <dbReference type="SAM" id="MobiDB-lite"/>
    </source>
</evidence>
<evidence type="ECO:0000256" key="2">
    <source>
        <dbReference type="ARBA" id="ARBA00022519"/>
    </source>
</evidence>
<comment type="caution">
    <text evidence="13">The sequence shown here is derived from an EMBL/GenBank/DDBJ whole genome shotgun (WGS) entry which is preliminary data.</text>
</comment>
<feature type="domain" description="ZipA C-terminal FtsZ-binding" evidence="12">
    <location>
        <begin position="113"/>
        <end position="240"/>
    </location>
</feature>
<keyword evidence="3 8" id="KW-0132">Cell division</keyword>
<dbReference type="InterPro" id="IPR011919">
    <property type="entry name" value="Cell_div_ZipA"/>
</dbReference>
<dbReference type="GO" id="GO:0005886">
    <property type="term" value="C:plasma membrane"/>
    <property type="evidence" value="ECO:0007669"/>
    <property type="project" value="UniProtKB-SubCell"/>
</dbReference>
<keyword evidence="4 9" id="KW-0812">Transmembrane</keyword>
<evidence type="ECO:0000256" key="1">
    <source>
        <dbReference type="ARBA" id="ARBA00022475"/>
    </source>
</evidence>
<evidence type="ECO:0000313" key="13">
    <source>
        <dbReference type="EMBL" id="PZN79812.1"/>
    </source>
</evidence>
<dbReference type="GO" id="GO:0000917">
    <property type="term" value="P:division septum assembly"/>
    <property type="evidence" value="ECO:0007669"/>
    <property type="project" value="TreeGrafter"/>
</dbReference>
<evidence type="ECO:0000259" key="12">
    <source>
        <dbReference type="SMART" id="SM00771"/>
    </source>
</evidence>
<comment type="similarity">
    <text evidence="8">Belongs to the ZipA family.</text>
</comment>
<keyword evidence="5 11" id="KW-1133">Transmembrane helix</keyword>
<dbReference type="InterPro" id="IPR007449">
    <property type="entry name" value="ZipA_FtsZ-bd_C"/>
</dbReference>
<evidence type="ECO:0000256" key="4">
    <source>
        <dbReference type="ARBA" id="ARBA00022692"/>
    </source>
</evidence>
<evidence type="ECO:0000256" key="5">
    <source>
        <dbReference type="ARBA" id="ARBA00022989"/>
    </source>
</evidence>
<proteinExistence type="inferred from homology"/>
<evidence type="ECO:0000313" key="14">
    <source>
        <dbReference type="Proteomes" id="UP000249396"/>
    </source>
</evidence>
<comment type="subcellular location">
    <subcellularLocation>
        <location evidence="9">Cell inner membrane</location>
        <topology evidence="9">Single-pass type I membrane protein</topology>
    </subcellularLocation>
</comment>
<feature type="transmembrane region" description="Helical" evidence="11">
    <location>
        <begin position="6"/>
        <end position="25"/>
    </location>
</feature>
<organism evidence="13 14">
    <name type="scientific">Candidatus Methylumidiphilus alinenensis</name>
    <dbReference type="NCBI Taxonomy" id="2202197"/>
    <lineage>
        <taxon>Bacteria</taxon>
        <taxon>Pseudomonadati</taxon>
        <taxon>Pseudomonadota</taxon>
        <taxon>Gammaproteobacteria</taxon>
        <taxon>Methylococcales</taxon>
        <taxon>Candidatus Methylumidiphilus</taxon>
    </lineage>
</organism>